<accession>A0A0M2Q2C4</accession>
<keyword evidence="3" id="KW-1185">Reference proteome</keyword>
<comment type="caution">
    <text evidence="2">The sequence shown here is derived from an EMBL/GenBank/DDBJ whole genome shotgun (WGS) entry which is preliminary data.</text>
</comment>
<protein>
    <submittedName>
        <fullName evidence="2">Uncharacterized protein</fullName>
    </submittedName>
</protein>
<name>A0A0M2Q2C4_PROHO</name>
<evidence type="ECO:0000313" key="2">
    <source>
        <dbReference type="EMBL" id="KKJ01129.1"/>
    </source>
</evidence>
<dbReference type="EMBL" id="AJTX02000002">
    <property type="protein sequence ID" value="KKJ01129.1"/>
    <property type="molecule type" value="Genomic_DNA"/>
</dbReference>
<dbReference type="RefSeq" id="WP_017713703.1">
    <property type="nucleotide sequence ID" value="NZ_KB235941.1"/>
</dbReference>
<dbReference type="Proteomes" id="UP000034681">
    <property type="component" value="Unassembled WGS sequence"/>
</dbReference>
<reference evidence="2" key="1">
    <citation type="submission" date="2012-04" db="EMBL/GenBank/DDBJ databases">
        <authorList>
            <person name="Borisov I.G."/>
            <person name="Ivanikova N.V."/>
            <person name="Pinevich A.V."/>
        </authorList>
    </citation>
    <scope>NUCLEOTIDE SEQUENCE</scope>
    <source>
        <strain evidence="2">CALU 1027</strain>
    </source>
</reference>
<evidence type="ECO:0000256" key="1">
    <source>
        <dbReference type="SAM" id="MobiDB-lite"/>
    </source>
</evidence>
<sequence length="72" mass="8492">MGGDRQRQLRPPQNKKQNAKRKKDEAQGTPSSRTETDRGNLYMMMAIDDGDRWRRSMTAIDCRHEWRQSPDT</sequence>
<proteinExistence type="predicted"/>
<gene>
    <name evidence="2" type="ORF">PROH_01665</name>
</gene>
<dbReference type="AlphaFoldDB" id="A0A0M2Q2C4"/>
<organism evidence="2 3">
    <name type="scientific">Prochlorothrix hollandica PCC 9006 = CALU 1027</name>
    <dbReference type="NCBI Taxonomy" id="317619"/>
    <lineage>
        <taxon>Bacteria</taxon>
        <taxon>Bacillati</taxon>
        <taxon>Cyanobacteriota</taxon>
        <taxon>Cyanophyceae</taxon>
        <taxon>Prochlorotrichales</taxon>
        <taxon>Prochlorotrichaceae</taxon>
        <taxon>Prochlorothrix</taxon>
    </lineage>
</organism>
<evidence type="ECO:0000313" key="3">
    <source>
        <dbReference type="Proteomes" id="UP000034681"/>
    </source>
</evidence>
<feature type="region of interest" description="Disordered" evidence="1">
    <location>
        <begin position="1"/>
        <end position="40"/>
    </location>
</feature>